<protein>
    <recommendedName>
        <fullName evidence="2">XPG N-terminal domain-containing protein</fullName>
    </recommendedName>
</protein>
<dbReference type="SUPFAM" id="SSF88723">
    <property type="entry name" value="PIN domain-like"/>
    <property type="match status" value="1"/>
</dbReference>
<proteinExistence type="inferred from homology"/>
<dbReference type="InterPro" id="IPR026832">
    <property type="entry name" value="Asteroid"/>
</dbReference>
<reference evidence="4 5" key="2">
    <citation type="submission" date="2023-11" db="UniProtKB">
        <authorList>
            <consortium name="WormBaseParasite"/>
        </authorList>
    </citation>
    <scope>IDENTIFICATION</scope>
</reference>
<dbReference type="WBParaSite" id="TREG1_43630.2">
    <property type="protein sequence ID" value="TREG1_43630.2"/>
    <property type="gene ID" value="TREG1_43630"/>
</dbReference>
<dbReference type="PANTHER" id="PTHR15665">
    <property type="entry name" value="ASTEROID PROTEIN"/>
    <property type="match status" value="1"/>
</dbReference>
<dbReference type="WBParaSite" id="TREG1_43630.1">
    <property type="protein sequence ID" value="TREG1_43630.1"/>
    <property type="gene ID" value="TREG1_43630"/>
</dbReference>
<name>A0AA85JY13_TRIRE</name>
<dbReference type="InterPro" id="IPR029060">
    <property type="entry name" value="PIN-like_dom_sf"/>
</dbReference>
<dbReference type="Gene3D" id="3.40.50.1010">
    <property type="entry name" value="5'-nuclease"/>
    <property type="match status" value="1"/>
</dbReference>
<evidence type="ECO:0000256" key="1">
    <source>
        <dbReference type="ARBA" id="ARBA00007398"/>
    </source>
</evidence>
<feature type="domain" description="XPG N-terminal" evidence="2">
    <location>
        <begin position="1"/>
        <end position="96"/>
    </location>
</feature>
<comment type="similarity">
    <text evidence="1">Belongs to the asteroid family.</text>
</comment>
<sequence length="737" mass="84256">MGIRGLWSYVNSNSQNFVPYELHNESLIIDGENFATHCYRKAAFQCQYGGEYLTYKSYVQSIIEKFRLCRIEPIFVFGGCHPKEGSKLNTLLKRSTEGLKKLSAIPLNNATTSDSDLMNVDILPRLCRYVLVEILREFSIRYTACEREADLCVAQLSIYLNCPVTSGDSDFFIYRPLDNNQVYNFIPLSSFSFDCKRKYSPCAACYRSGAPCSYIQCSLLNKSGPFYKLQYPLLPIFAVLCGNDMASDIRLPSAVVTLTESFTYEIASFYQRRIHAIFNWLLSFHGNVEQPLTAVLSLYNDQELDNIIEVIRLGILEYVFNSPVEDLVTSLGLTVRQHASFSVSSTSTFDKLYRQVHINSCRSKVETGVNLLKALLCSPNFISMKSNDETSIFYRWPKELTKRFKQLELAPSLLDSMYVRNGSVCRITIEDLTIPYPITHCASSLLNAQYELILGLEKHLNACKKLCGIDNDCVIVYCRKSCNEIVKEMTLVKPIIPPRSNAAQYSFLSFFSQFLRVNLDRYCGSSEMQGLAVLLTMWFKSSCVAAAAQYRATEIRQSPVGLALACCTIAVQLNCNLLRTEKRNGNYADGIYTHINDCADKAKSIHCQNNSPSFCVSYVHQLNELQTMAIALTHLVALLDVLCPFYLSNMNNNNDDYLCVKNPFISFYPFWILFSSGRLLYWISRLLQNVRPNDRFRIILDEWLPRLLIRKNSYNENLRYARDEFIKLFSLIDKLNK</sequence>
<dbReference type="PANTHER" id="PTHR15665:SF1">
    <property type="entry name" value="PROTEIN ASTEROID HOMOLOG 1"/>
    <property type="match status" value="1"/>
</dbReference>
<evidence type="ECO:0000313" key="3">
    <source>
        <dbReference type="Proteomes" id="UP000050795"/>
    </source>
</evidence>
<dbReference type="Proteomes" id="UP000050795">
    <property type="component" value="Unassembled WGS sequence"/>
</dbReference>
<dbReference type="Pfam" id="PF00752">
    <property type="entry name" value="XPG_N"/>
    <property type="match status" value="1"/>
</dbReference>
<dbReference type="GO" id="GO:0004518">
    <property type="term" value="F:nuclease activity"/>
    <property type="evidence" value="ECO:0007669"/>
    <property type="project" value="InterPro"/>
</dbReference>
<dbReference type="InterPro" id="IPR006085">
    <property type="entry name" value="XPG_DNA_repair_N"/>
</dbReference>
<evidence type="ECO:0000259" key="2">
    <source>
        <dbReference type="Pfam" id="PF00752"/>
    </source>
</evidence>
<dbReference type="AlphaFoldDB" id="A0AA85JY13"/>
<dbReference type="WBParaSite" id="TREG1_43630.3">
    <property type="protein sequence ID" value="TREG1_43630.3"/>
    <property type="gene ID" value="TREG1_43630"/>
</dbReference>
<keyword evidence="3" id="KW-1185">Reference proteome</keyword>
<accession>A0AA85JY13</accession>
<reference evidence="3" key="1">
    <citation type="submission" date="2022-06" db="EMBL/GenBank/DDBJ databases">
        <authorList>
            <person name="Berger JAMES D."/>
            <person name="Berger JAMES D."/>
        </authorList>
    </citation>
    <scope>NUCLEOTIDE SEQUENCE [LARGE SCALE GENOMIC DNA]</scope>
</reference>
<evidence type="ECO:0000313" key="5">
    <source>
        <dbReference type="WBParaSite" id="TREG1_43630.2"/>
    </source>
</evidence>
<organism evidence="3 5">
    <name type="scientific">Trichobilharzia regenti</name>
    <name type="common">Nasal bird schistosome</name>
    <dbReference type="NCBI Taxonomy" id="157069"/>
    <lineage>
        <taxon>Eukaryota</taxon>
        <taxon>Metazoa</taxon>
        <taxon>Spiralia</taxon>
        <taxon>Lophotrochozoa</taxon>
        <taxon>Platyhelminthes</taxon>
        <taxon>Trematoda</taxon>
        <taxon>Digenea</taxon>
        <taxon>Strigeidida</taxon>
        <taxon>Schistosomatoidea</taxon>
        <taxon>Schistosomatidae</taxon>
        <taxon>Trichobilharzia</taxon>
    </lineage>
</organism>
<evidence type="ECO:0000313" key="4">
    <source>
        <dbReference type="WBParaSite" id="TREG1_43630.1"/>
    </source>
</evidence>